<evidence type="ECO:0000313" key="2">
    <source>
        <dbReference type="EMBL" id="JAD86740.1"/>
    </source>
</evidence>
<reference evidence="2" key="2">
    <citation type="journal article" date="2015" name="Data Brief">
        <title>Shoot transcriptome of the giant reed, Arundo donax.</title>
        <authorList>
            <person name="Barrero R.A."/>
            <person name="Guerrero F.D."/>
            <person name="Moolhuijzen P."/>
            <person name="Goolsby J.A."/>
            <person name="Tidwell J."/>
            <person name="Bellgard S.E."/>
            <person name="Bellgard M.I."/>
        </authorList>
    </citation>
    <scope>NUCLEOTIDE SEQUENCE</scope>
    <source>
        <tissue evidence="2">Shoot tissue taken approximately 20 cm above the soil surface</tissue>
    </source>
</reference>
<proteinExistence type="predicted"/>
<feature type="compositionally biased region" description="Basic residues" evidence="1">
    <location>
        <begin position="83"/>
        <end position="113"/>
    </location>
</feature>
<dbReference type="EMBL" id="GBRH01211155">
    <property type="protein sequence ID" value="JAD86740.1"/>
    <property type="molecule type" value="Transcribed_RNA"/>
</dbReference>
<feature type="compositionally biased region" description="Low complexity" evidence="1">
    <location>
        <begin position="114"/>
        <end position="161"/>
    </location>
</feature>
<organism evidence="2">
    <name type="scientific">Arundo donax</name>
    <name type="common">Giant reed</name>
    <name type="synonym">Donax arundinaceus</name>
    <dbReference type="NCBI Taxonomy" id="35708"/>
    <lineage>
        <taxon>Eukaryota</taxon>
        <taxon>Viridiplantae</taxon>
        <taxon>Streptophyta</taxon>
        <taxon>Embryophyta</taxon>
        <taxon>Tracheophyta</taxon>
        <taxon>Spermatophyta</taxon>
        <taxon>Magnoliopsida</taxon>
        <taxon>Liliopsida</taxon>
        <taxon>Poales</taxon>
        <taxon>Poaceae</taxon>
        <taxon>PACMAD clade</taxon>
        <taxon>Arundinoideae</taxon>
        <taxon>Arundineae</taxon>
        <taxon>Arundo</taxon>
    </lineage>
</organism>
<reference evidence="2" key="1">
    <citation type="submission" date="2014-09" db="EMBL/GenBank/DDBJ databases">
        <authorList>
            <person name="Magalhaes I.L.F."/>
            <person name="Oliveira U."/>
            <person name="Santos F.R."/>
            <person name="Vidigal T.H.D.A."/>
            <person name="Brescovit A.D."/>
            <person name="Santos A.J."/>
        </authorList>
    </citation>
    <scope>NUCLEOTIDE SEQUENCE</scope>
    <source>
        <tissue evidence="2">Shoot tissue taken approximately 20 cm above the soil surface</tissue>
    </source>
</reference>
<evidence type="ECO:0000256" key="1">
    <source>
        <dbReference type="SAM" id="MobiDB-lite"/>
    </source>
</evidence>
<sequence length="205" mass="21773">MPTTRSPTKPRPSPPTGGAPTRAPATSPATWPSSSPPCSPRSRSPSRSTPPCAPCSAAAAGDLLLPVAAAPTKRTIATPPARTTRRSRPWRPRPRRRRPWCTRRRGPSWRAPRRSAPSAWPSSSTGTPCASCRLADTASTRAASSGGSPAGAAHHAQPAARRLPRHPPSPETELPRPRPPYLLQFEGQRLLLSANCMRSGAGILF</sequence>
<feature type="compositionally biased region" description="Low complexity" evidence="1">
    <location>
        <begin position="18"/>
        <end position="33"/>
    </location>
</feature>
<accession>A0A0A9DM59</accession>
<dbReference type="AlphaFoldDB" id="A0A0A9DM59"/>
<feature type="compositionally biased region" description="Low complexity" evidence="1">
    <location>
        <begin position="69"/>
        <end position="82"/>
    </location>
</feature>
<feature type="compositionally biased region" description="Low complexity" evidence="1">
    <location>
        <begin position="40"/>
        <end position="54"/>
    </location>
</feature>
<feature type="region of interest" description="Disordered" evidence="1">
    <location>
        <begin position="69"/>
        <end position="180"/>
    </location>
</feature>
<protein>
    <submittedName>
        <fullName evidence="2">Uncharacterized protein</fullName>
    </submittedName>
</protein>
<name>A0A0A9DM59_ARUDO</name>
<feature type="region of interest" description="Disordered" evidence="1">
    <location>
        <begin position="1"/>
        <end position="54"/>
    </location>
</feature>